<dbReference type="RefSeq" id="WP_012793346.1">
    <property type="nucleotide sequence ID" value="NC_013132.1"/>
</dbReference>
<reference evidence="7" key="1">
    <citation type="submission" date="2009-08" db="EMBL/GenBank/DDBJ databases">
        <title>The complete genome of Chitinophaga pinensis DSM 2588.</title>
        <authorList>
            <consortium name="US DOE Joint Genome Institute (JGI-PGF)"/>
            <person name="Lucas S."/>
            <person name="Copeland A."/>
            <person name="Lapidus A."/>
            <person name="Glavina del Rio T."/>
            <person name="Dalin E."/>
            <person name="Tice H."/>
            <person name="Bruce D."/>
            <person name="Goodwin L."/>
            <person name="Pitluck S."/>
            <person name="Kyrpides N."/>
            <person name="Mavromatis K."/>
            <person name="Ivanova N."/>
            <person name="Mikhailova N."/>
            <person name="Sims D."/>
            <person name="Meinche L."/>
            <person name="Brettin T."/>
            <person name="Detter J.C."/>
            <person name="Han C."/>
            <person name="Larimer F."/>
            <person name="Land M."/>
            <person name="Hauser L."/>
            <person name="Markowitz V."/>
            <person name="Cheng J.-F."/>
            <person name="Hugenholtz P."/>
            <person name="Woyke T."/>
            <person name="Wu D."/>
            <person name="Spring S."/>
            <person name="Klenk H.-P."/>
            <person name="Eisen J.A."/>
        </authorList>
    </citation>
    <scope>NUCLEOTIDE SEQUENCE [LARGE SCALE GENOMIC DNA]</scope>
    <source>
        <strain evidence="7">ATCC 43595 / DSM 2588 / LMG 13176 / NBRC 15968 / NCIMB 11800 / UQM 2034</strain>
    </source>
</reference>
<keyword evidence="3 5" id="KW-1133">Transmembrane helix</keyword>
<accession>A0A979G911</accession>
<dbReference type="OrthoDB" id="676158at2"/>
<keyword evidence="2 5" id="KW-0812">Transmembrane</keyword>
<dbReference type="AlphaFoldDB" id="A0A979G911"/>
<evidence type="ECO:0000256" key="2">
    <source>
        <dbReference type="ARBA" id="ARBA00022692"/>
    </source>
</evidence>
<comment type="subcellular location">
    <subcellularLocation>
        <location evidence="1">Membrane</location>
        <topology evidence="1">Multi-pass membrane protein</topology>
    </subcellularLocation>
</comment>
<dbReference type="Pfam" id="PF07681">
    <property type="entry name" value="DoxX"/>
    <property type="match status" value="1"/>
</dbReference>
<feature type="transmembrane region" description="Helical" evidence="5">
    <location>
        <begin position="62"/>
        <end position="83"/>
    </location>
</feature>
<feature type="transmembrane region" description="Helical" evidence="5">
    <location>
        <begin position="90"/>
        <end position="110"/>
    </location>
</feature>
<evidence type="ECO:0000313" key="7">
    <source>
        <dbReference type="Proteomes" id="UP000002215"/>
    </source>
</evidence>
<reference evidence="6 7" key="2">
    <citation type="journal article" date="2010" name="Stand. Genomic Sci.">
        <title>Complete genome sequence of Chitinophaga pinensis type strain (UQM 2034).</title>
        <authorList>
            <person name="Glavina Del Rio T."/>
            <person name="Abt B."/>
            <person name="Spring S."/>
            <person name="Lapidus A."/>
            <person name="Nolan M."/>
            <person name="Tice H."/>
            <person name="Copeland A."/>
            <person name="Cheng J.F."/>
            <person name="Chen F."/>
            <person name="Bruce D."/>
            <person name="Goodwin L."/>
            <person name="Pitluck S."/>
            <person name="Ivanova N."/>
            <person name="Mavromatis K."/>
            <person name="Mikhailova N."/>
            <person name="Pati A."/>
            <person name="Chen A."/>
            <person name="Palaniappan K."/>
            <person name="Land M."/>
            <person name="Hauser L."/>
            <person name="Chang Y.J."/>
            <person name="Jeffries C.D."/>
            <person name="Chain P."/>
            <person name="Saunders E."/>
            <person name="Detter J.C."/>
            <person name="Brettin T."/>
            <person name="Rohde M."/>
            <person name="Goker M."/>
            <person name="Bristow J."/>
            <person name="Eisen J.A."/>
            <person name="Markowitz V."/>
            <person name="Hugenholtz P."/>
            <person name="Kyrpides N.C."/>
            <person name="Klenk H.P."/>
            <person name="Lucas S."/>
        </authorList>
    </citation>
    <scope>NUCLEOTIDE SEQUENCE [LARGE SCALE GENOMIC DNA]</scope>
    <source>
        <strain evidence="7">ATCC 43595 / DSM 2588 / LMG 13176 / NBRC 15968 / NCIMB 11800 / UQM 2034</strain>
    </source>
</reference>
<dbReference type="KEGG" id="cpi:Cpin_5758"/>
<dbReference type="InterPro" id="IPR032808">
    <property type="entry name" value="DoxX"/>
</dbReference>
<evidence type="ECO:0000256" key="1">
    <source>
        <dbReference type="ARBA" id="ARBA00004141"/>
    </source>
</evidence>
<evidence type="ECO:0000313" key="6">
    <source>
        <dbReference type="EMBL" id="ACU63179.1"/>
    </source>
</evidence>
<feature type="transmembrane region" description="Helical" evidence="5">
    <location>
        <begin position="116"/>
        <end position="136"/>
    </location>
</feature>
<proteinExistence type="predicted"/>
<evidence type="ECO:0000256" key="3">
    <source>
        <dbReference type="ARBA" id="ARBA00022989"/>
    </source>
</evidence>
<organism evidence="6 7">
    <name type="scientific">Chitinophaga pinensis (strain ATCC 43595 / DSM 2588 / LMG 13176 / NBRC 15968 / NCIMB 11800 / UQM 2034)</name>
    <dbReference type="NCBI Taxonomy" id="485918"/>
    <lineage>
        <taxon>Bacteria</taxon>
        <taxon>Pseudomonadati</taxon>
        <taxon>Bacteroidota</taxon>
        <taxon>Chitinophagia</taxon>
        <taxon>Chitinophagales</taxon>
        <taxon>Chitinophagaceae</taxon>
        <taxon>Chitinophaga</taxon>
    </lineage>
</organism>
<evidence type="ECO:0000256" key="5">
    <source>
        <dbReference type="SAM" id="Phobius"/>
    </source>
</evidence>
<gene>
    <name evidence="6" type="ordered locus">Cpin_5758</name>
</gene>
<dbReference type="GO" id="GO:0016020">
    <property type="term" value="C:membrane"/>
    <property type="evidence" value="ECO:0007669"/>
    <property type="project" value="UniProtKB-SubCell"/>
</dbReference>
<dbReference type="EMBL" id="CP001699">
    <property type="protein sequence ID" value="ACU63179.1"/>
    <property type="molecule type" value="Genomic_DNA"/>
</dbReference>
<protein>
    <submittedName>
        <fullName evidence="6">DoxX family protein</fullName>
    </submittedName>
</protein>
<sequence>MNSSSVNFSQLFLRIVFAVSLFSAVADRFGLWGPPGSPNTSWGDWDHFLAYSNTLNAYAPPLLGSILAITATAAEIILGLMLLVGYKTRIAAWGAFLLMIAFALTMTFSVGPKAPLNYAVWTCAGAAALLGSVTRYKWSIDNLK</sequence>
<dbReference type="Proteomes" id="UP000002215">
    <property type="component" value="Chromosome"/>
</dbReference>
<evidence type="ECO:0000256" key="4">
    <source>
        <dbReference type="ARBA" id="ARBA00023136"/>
    </source>
</evidence>
<keyword evidence="4 5" id="KW-0472">Membrane</keyword>
<name>A0A979G911_CHIPD</name>